<accession>A0A8B8H175</accession>
<sequence length="417" mass="47858">MCDCPEASKEDGEKKVETVMLFKKCQKPYRTTKDIAKPSSYDTASDKDLWTPADSSQSTFRYTYDSPKGSQLTSSFTSSSKIVNLLSLSLSRFYIKSSLTNIIVSNITTTSTNLSFSFVSFSFPPFFPPSKYKFVTSRGYEYLGEGEEEWRPPFPYQPCIEDEEVEEVERVDIECTLMIIKPEALVYREEIESRVREEGFQIFQTRWLQLTPEQVSEFYSDKYGQLNFAYLVAYMASGPIVVHVLGKKNAIHEWKLLMGPTKVAEARLYYPDSIRARYGRRGDDFKNAVHGSDTRECAEKEIHFFFPDFIVEPLLKDEMAEDYLWEVLNPVLVEALSMVKGRDFFKILTSNFKMGSRKIKFSFLTKGLMIGQLLNNGSISQCCKLKPADPVLWLANWLITNNPNKPKLPLELAMIPT</sequence>
<dbReference type="Proteomes" id="UP000005203">
    <property type="component" value="Linkage group LG7"/>
</dbReference>
<dbReference type="CDD" id="cd04418">
    <property type="entry name" value="NDPk5"/>
    <property type="match status" value="1"/>
</dbReference>
<dbReference type="EnsemblMetazoa" id="XM_026441950">
    <property type="protein sequence ID" value="XP_026297735"/>
    <property type="gene ID" value="LOC102656548"/>
</dbReference>
<protein>
    <submittedName>
        <fullName evidence="7 8">Uncharacterized protein LOC102656548 isoform X1</fullName>
    </submittedName>
</protein>
<organism evidence="5">
    <name type="scientific">Apis mellifera</name>
    <name type="common">Honeybee</name>
    <dbReference type="NCBI Taxonomy" id="7460"/>
    <lineage>
        <taxon>Eukaryota</taxon>
        <taxon>Metazoa</taxon>
        <taxon>Ecdysozoa</taxon>
        <taxon>Arthropoda</taxon>
        <taxon>Hexapoda</taxon>
        <taxon>Insecta</taxon>
        <taxon>Pterygota</taxon>
        <taxon>Neoptera</taxon>
        <taxon>Endopterygota</taxon>
        <taxon>Hymenoptera</taxon>
        <taxon>Apocrita</taxon>
        <taxon>Aculeata</taxon>
        <taxon>Apoidea</taxon>
        <taxon>Anthophila</taxon>
        <taxon>Apidae</taxon>
        <taxon>Apis</taxon>
    </lineage>
</organism>
<dbReference type="EnsemblMetazoa" id="XM_026441951">
    <property type="protein sequence ID" value="XP_026297736"/>
    <property type="gene ID" value="LOC102656548"/>
</dbReference>
<dbReference type="PROSITE" id="PS51374">
    <property type="entry name" value="NDPK_LIKE"/>
    <property type="match status" value="1"/>
</dbReference>
<dbReference type="InterPro" id="IPR007858">
    <property type="entry name" value="Dpy-30_motif"/>
</dbReference>
<dbReference type="GO" id="GO:0003341">
    <property type="term" value="P:cilium movement"/>
    <property type="evidence" value="ECO:0007669"/>
    <property type="project" value="TreeGrafter"/>
</dbReference>
<dbReference type="Pfam" id="PF00334">
    <property type="entry name" value="NDK"/>
    <property type="match status" value="1"/>
</dbReference>
<dbReference type="GO" id="GO:0006183">
    <property type="term" value="P:GTP biosynthetic process"/>
    <property type="evidence" value="ECO:0007669"/>
    <property type="project" value="InterPro"/>
</dbReference>
<accession>A0A8B8H173</accession>
<dbReference type="GO" id="GO:0005929">
    <property type="term" value="C:cilium"/>
    <property type="evidence" value="ECO:0007669"/>
    <property type="project" value="TreeGrafter"/>
</dbReference>
<comment type="caution">
    <text evidence="2">Lacks conserved residue(s) required for the propagation of feature annotation.</text>
</comment>
<gene>
    <name evidence="7 8" type="primary">LOC102656548</name>
</gene>
<evidence type="ECO:0000256" key="2">
    <source>
        <dbReference type="PROSITE-ProRule" id="PRU00706"/>
    </source>
</evidence>
<evidence type="ECO:0000313" key="8">
    <source>
        <dbReference type="RefSeq" id="XP_026297736.1"/>
    </source>
</evidence>
<dbReference type="GO" id="GO:0006228">
    <property type="term" value="P:UTP biosynthetic process"/>
    <property type="evidence" value="ECO:0007669"/>
    <property type="project" value="InterPro"/>
</dbReference>
<dbReference type="InterPro" id="IPR001564">
    <property type="entry name" value="Nucleoside_diP_kinase"/>
</dbReference>
<dbReference type="Gene3D" id="1.20.890.10">
    <property type="entry name" value="cAMP-dependent protein kinase regulatory subunit, dimerization-anchoring domain"/>
    <property type="match status" value="1"/>
</dbReference>
<dbReference type="AlphaFoldDB" id="A0A7M7MLE2"/>
<comment type="similarity">
    <text evidence="1 2 3">Belongs to the NDK family.</text>
</comment>
<dbReference type="SUPFAM" id="SSF54919">
    <property type="entry name" value="Nucleoside diphosphate kinase, NDK"/>
    <property type="match status" value="1"/>
</dbReference>
<dbReference type="PANTHER" id="PTHR46161">
    <property type="entry name" value="NUCLEOSIDE DIPHOSPHATE KINASE"/>
    <property type="match status" value="1"/>
</dbReference>
<evidence type="ECO:0000259" key="4">
    <source>
        <dbReference type="SMART" id="SM00562"/>
    </source>
</evidence>
<evidence type="ECO:0000313" key="5">
    <source>
        <dbReference type="EnsemblMetazoa" id="XP_026297735"/>
    </source>
</evidence>
<keyword evidence="6" id="KW-1185">Reference proteome</keyword>
<dbReference type="PRINTS" id="PR01243">
    <property type="entry name" value="NUCDPKINASE"/>
</dbReference>
<evidence type="ECO:0000256" key="3">
    <source>
        <dbReference type="RuleBase" id="RU004011"/>
    </source>
</evidence>
<dbReference type="RefSeq" id="XP_026297736.1">
    <property type="nucleotide sequence ID" value="XM_026441951.1"/>
</dbReference>
<evidence type="ECO:0000256" key="1">
    <source>
        <dbReference type="ARBA" id="ARBA00008142"/>
    </source>
</evidence>
<dbReference type="CDD" id="cd22970">
    <property type="entry name" value="DD_NDKH5-like"/>
    <property type="match status" value="1"/>
</dbReference>
<reference evidence="7 8" key="2">
    <citation type="submission" date="2025-04" db="UniProtKB">
        <authorList>
            <consortium name="RefSeq"/>
        </authorList>
    </citation>
    <scope>IDENTIFICATION</scope>
    <source>
        <strain evidence="7 8">DH4</strain>
        <tissue evidence="7 8">Whole body</tissue>
    </source>
</reference>
<name>A0A7M7MLE2_APIME</name>
<dbReference type="GO" id="GO:0004550">
    <property type="term" value="F:nucleoside diphosphate kinase activity"/>
    <property type="evidence" value="ECO:0007669"/>
    <property type="project" value="InterPro"/>
</dbReference>
<dbReference type="Gene3D" id="3.30.70.141">
    <property type="entry name" value="Nucleoside diphosphate kinase-like domain"/>
    <property type="match status" value="1"/>
</dbReference>
<accession>A0A7M7MLE2</accession>
<dbReference type="KEGG" id="ame:102656548"/>
<feature type="domain" description="Nucleoside diphosphate kinase-like" evidence="4">
    <location>
        <begin position="173"/>
        <end position="313"/>
    </location>
</feature>
<evidence type="ECO:0000313" key="6">
    <source>
        <dbReference type="Proteomes" id="UP000005203"/>
    </source>
</evidence>
<dbReference type="InterPro" id="IPR036850">
    <property type="entry name" value="NDK-like_dom_sf"/>
</dbReference>
<accession>A0A7M7MLE7</accession>
<dbReference type="Pfam" id="PF05186">
    <property type="entry name" value="Dpy-30"/>
    <property type="match status" value="1"/>
</dbReference>
<dbReference type="GO" id="GO:1902176">
    <property type="term" value="P:negative regulation of oxidative stress-induced intrinsic apoptotic signaling pathway"/>
    <property type="evidence" value="ECO:0007669"/>
    <property type="project" value="TreeGrafter"/>
</dbReference>
<dbReference type="GO" id="GO:0006241">
    <property type="term" value="P:CTP biosynthetic process"/>
    <property type="evidence" value="ECO:0007669"/>
    <property type="project" value="InterPro"/>
</dbReference>
<dbReference type="GeneID" id="102656548"/>
<proteinExistence type="inferred from homology"/>
<evidence type="ECO:0000313" key="7">
    <source>
        <dbReference type="RefSeq" id="XP_026297735.1"/>
    </source>
</evidence>
<dbReference type="InterPro" id="IPR034907">
    <property type="entry name" value="NDK-like_dom"/>
</dbReference>
<dbReference type="RefSeq" id="XP_026297735.1">
    <property type="nucleotide sequence ID" value="XM_026441950.1"/>
</dbReference>
<reference evidence="5" key="1">
    <citation type="submission" date="2021-01" db="UniProtKB">
        <authorList>
            <consortium name="EnsemblMetazoa"/>
        </authorList>
    </citation>
    <scope>IDENTIFICATION</scope>
    <source>
        <strain evidence="5">DH4</strain>
    </source>
</reference>
<dbReference type="SMART" id="SM00562">
    <property type="entry name" value="NDK"/>
    <property type="match status" value="1"/>
</dbReference>
<dbReference type="PANTHER" id="PTHR46161:SF1">
    <property type="entry name" value="NUCLEOSIDE DIPHOSPHATE KINASE HOMOLOG 5"/>
    <property type="match status" value="1"/>
</dbReference>